<reference evidence="7 8" key="1">
    <citation type="journal article" date="2022" name="Nat. Plants">
        <title>Genomes of leafy and leafless Platanthera orchids illuminate the evolution of mycoheterotrophy.</title>
        <authorList>
            <person name="Li M.H."/>
            <person name="Liu K.W."/>
            <person name="Li Z."/>
            <person name="Lu H.C."/>
            <person name="Ye Q.L."/>
            <person name="Zhang D."/>
            <person name="Wang J.Y."/>
            <person name="Li Y.F."/>
            <person name="Zhong Z.M."/>
            <person name="Liu X."/>
            <person name="Yu X."/>
            <person name="Liu D.K."/>
            <person name="Tu X.D."/>
            <person name="Liu B."/>
            <person name="Hao Y."/>
            <person name="Liao X.Y."/>
            <person name="Jiang Y.T."/>
            <person name="Sun W.H."/>
            <person name="Chen J."/>
            <person name="Chen Y.Q."/>
            <person name="Ai Y."/>
            <person name="Zhai J.W."/>
            <person name="Wu S.S."/>
            <person name="Zhou Z."/>
            <person name="Hsiao Y.Y."/>
            <person name="Wu W.L."/>
            <person name="Chen Y.Y."/>
            <person name="Lin Y.F."/>
            <person name="Hsu J.L."/>
            <person name="Li C.Y."/>
            <person name="Wang Z.W."/>
            <person name="Zhao X."/>
            <person name="Zhong W.Y."/>
            <person name="Ma X.K."/>
            <person name="Ma L."/>
            <person name="Huang J."/>
            <person name="Chen G.Z."/>
            <person name="Huang M.Z."/>
            <person name="Huang L."/>
            <person name="Peng D.H."/>
            <person name="Luo Y.B."/>
            <person name="Zou S.Q."/>
            <person name="Chen S.P."/>
            <person name="Lan S."/>
            <person name="Tsai W.C."/>
            <person name="Van de Peer Y."/>
            <person name="Liu Z.J."/>
        </authorList>
    </citation>
    <scope>NUCLEOTIDE SEQUENCE [LARGE SCALE GENOMIC DNA]</scope>
    <source>
        <strain evidence="7">Lor288</strain>
    </source>
</reference>
<evidence type="ECO:0000313" key="7">
    <source>
        <dbReference type="EMBL" id="KAK8968377.1"/>
    </source>
</evidence>
<dbReference type="Proteomes" id="UP001412067">
    <property type="component" value="Unassembled WGS sequence"/>
</dbReference>
<feature type="signal peptide" evidence="6">
    <location>
        <begin position="1"/>
        <end position="27"/>
    </location>
</feature>
<evidence type="ECO:0000256" key="6">
    <source>
        <dbReference type="SAM" id="SignalP"/>
    </source>
</evidence>
<dbReference type="CDD" id="cd01837">
    <property type="entry name" value="SGNH_plant_lipase_like"/>
    <property type="match status" value="1"/>
</dbReference>
<dbReference type="EMBL" id="JBBWWR010000004">
    <property type="protein sequence ID" value="KAK8968377.1"/>
    <property type="molecule type" value="Genomic_DNA"/>
</dbReference>
<dbReference type="Pfam" id="PF00657">
    <property type="entry name" value="Lipase_GDSL"/>
    <property type="match status" value="1"/>
</dbReference>
<feature type="chain" id="PRO_5047049144" evidence="6">
    <location>
        <begin position="28"/>
        <end position="431"/>
    </location>
</feature>
<evidence type="ECO:0000256" key="2">
    <source>
        <dbReference type="ARBA" id="ARBA00022729"/>
    </source>
</evidence>
<keyword evidence="8" id="KW-1185">Reference proteome</keyword>
<protein>
    <submittedName>
        <fullName evidence="7">GDSL esterase/lipase LIP-4</fullName>
    </submittedName>
</protein>
<comment type="caution">
    <text evidence="7">The sequence shown here is derived from an EMBL/GenBank/DDBJ whole genome shotgun (WGS) entry which is preliminary data.</text>
</comment>
<sequence length="431" mass="46376">MGSGRGRFVSLMALLLPAICVSPAAEASCSDGGAAIFNFGDSNSDTGGLSAGLGYIFPLPHGRVFFNRSNGRVCDGRLTLDFLCESLKMSYLSPYLESLDPDFRNGANFAVIGSATQPRNQPFSLFIQVLQFFRFRSRSLELNAQGSKKFLNEEGFKKALYMIDIGQNDLSGAFGSNSNYDQAIAKIPSIIAEIKNAIELLHDTGSRNFWIHSTGPLGCLPEKLSLTPKNSSSLDAYGCLSSLNNGAKEFNSQLNGLCEELRSEFKDSTIVYTDIYSIKYDLIANSAKISEPSDGLLWPRGPPYNFDANIGCGNPACQVCSENTKYISWDGVHYTEAANTIVASKILSAQYSNPKLKPLAWGGECSMGLSLASPCRDPVGVLFHCSTRPIDYRGPGVSASPGAPLAPHFASPYPGESGKLYDTCSSDSPEA</sequence>
<dbReference type="InterPro" id="IPR036514">
    <property type="entry name" value="SGNH_hydro_sf"/>
</dbReference>
<evidence type="ECO:0000256" key="5">
    <source>
        <dbReference type="SAM" id="MobiDB-lite"/>
    </source>
</evidence>
<accession>A0ABR2MWZ9</accession>
<dbReference type="InterPro" id="IPR035669">
    <property type="entry name" value="SGNH_plant_lipase-like"/>
</dbReference>
<feature type="region of interest" description="Disordered" evidence="5">
    <location>
        <begin position="411"/>
        <end position="431"/>
    </location>
</feature>
<comment type="similarity">
    <text evidence="1">Belongs to the 'GDSL' lipolytic enzyme family.</text>
</comment>
<keyword evidence="4" id="KW-0325">Glycoprotein</keyword>
<evidence type="ECO:0000256" key="3">
    <source>
        <dbReference type="ARBA" id="ARBA00022801"/>
    </source>
</evidence>
<evidence type="ECO:0000256" key="1">
    <source>
        <dbReference type="ARBA" id="ARBA00008668"/>
    </source>
</evidence>
<organism evidence="7 8">
    <name type="scientific">Platanthera guangdongensis</name>
    <dbReference type="NCBI Taxonomy" id="2320717"/>
    <lineage>
        <taxon>Eukaryota</taxon>
        <taxon>Viridiplantae</taxon>
        <taxon>Streptophyta</taxon>
        <taxon>Embryophyta</taxon>
        <taxon>Tracheophyta</taxon>
        <taxon>Spermatophyta</taxon>
        <taxon>Magnoliopsida</taxon>
        <taxon>Liliopsida</taxon>
        <taxon>Asparagales</taxon>
        <taxon>Orchidaceae</taxon>
        <taxon>Orchidoideae</taxon>
        <taxon>Orchideae</taxon>
        <taxon>Orchidinae</taxon>
        <taxon>Platanthera</taxon>
    </lineage>
</organism>
<dbReference type="PANTHER" id="PTHR22835">
    <property type="entry name" value="ZINC FINGER FYVE DOMAIN CONTAINING PROTEIN"/>
    <property type="match status" value="1"/>
</dbReference>
<proteinExistence type="inferred from homology"/>
<gene>
    <name evidence="7" type="primary">LIP4</name>
    <name evidence="7" type="ORF">KSP40_PGU003195</name>
</gene>
<dbReference type="PANTHER" id="PTHR22835:SF275">
    <property type="entry name" value="OS01G0331100 PROTEIN"/>
    <property type="match status" value="1"/>
</dbReference>
<evidence type="ECO:0000313" key="8">
    <source>
        <dbReference type="Proteomes" id="UP001412067"/>
    </source>
</evidence>
<dbReference type="InterPro" id="IPR001087">
    <property type="entry name" value="GDSL"/>
</dbReference>
<evidence type="ECO:0000256" key="4">
    <source>
        <dbReference type="ARBA" id="ARBA00023180"/>
    </source>
</evidence>
<keyword evidence="3" id="KW-0378">Hydrolase</keyword>
<keyword evidence="2 6" id="KW-0732">Signal</keyword>
<dbReference type="Gene3D" id="3.40.50.1110">
    <property type="entry name" value="SGNH hydrolase"/>
    <property type="match status" value="1"/>
</dbReference>
<name>A0ABR2MWZ9_9ASPA</name>